<name>A0A1G8J4B4_9BACI</name>
<dbReference type="RefSeq" id="WP_170031739.1">
    <property type="nucleotide sequence ID" value="NZ_FNDU01000006.1"/>
</dbReference>
<keyword evidence="1" id="KW-1133">Transmembrane helix</keyword>
<evidence type="ECO:0000256" key="1">
    <source>
        <dbReference type="SAM" id="Phobius"/>
    </source>
</evidence>
<reference evidence="2 3" key="1">
    <citation type="submission" date="2016-10" db="EMBL/GenBank/DDBJ databases">
        <authorList>
            <person name="de Groot N.N."/>
        </authorList>
    </citation>
    <scope>NUCLEOTIDE SEQUENCE [LARGE SCALE GENOMIC DNA]</scope>
    <source>
        <strain evidence="3">P4B,CCM 7963,CECT 7998,DSM 25260,IBRC-M 10614,KCTC 13821</strain>
    </source>
</reference>
<gene>
    <name evidence="2" type="ORF">SAMN05216352_10639</name>
</gene>
<evidence type="ECO:0000313" key="2">
    <source>
        <dbReference type="EMBL" id="SDI26138.1"/>
    </source>
</evidence>
<feature type="transmembrane region" description="Helical" evidence="1">
    <location>
        <begin position="34"/>
        <end position="50"/>
    </location>
</feature>
<proteinExistence type="predicted"/>
<keyword evidence="3" id="KW-1185">Reference proteome</keyword>
<dbReference type="Proteomes" id="UP000199017">
    <property type="component" value="Unassembled WGS sequence"/>
</dbReference>
<evidence type="ECO:0000313" key="3">
    <source>
        <dbReference type="Proteomes" id="UP000199017"/>
    </source>
</evidence>
<feature type="transmembrane region" description="Helical" evidence="1">
    <location>
        <begin position="7"/>
        <end position="28"/>
    </location>
</feature>
<protein>
    <submittedName>
        <fullName evidence="2">Uncharacterized protein</fullName>
    </submittedName>
</protein>
<organism evidence="2 3">
    <name type="scientific">Alteribacillus bidgolensis</name>
    <dbReference type="NCBI Taxonomy" id="930129"/>
    <lineage>
        <taxon>Bacteria</taxon>
        <taxon>Bacillati</taxon>
        <taxon>Bacillota</taxon>
        <taxon>Bacilli</taxon>
        <taxon>Bacillales</taxon>
        <taxon>Bacillaceae</taxon>
        <taxon>Alteribacillus</taxon>
    </lineage>
</organism>
<accession>A0A1G8J4B4</accession>
<dbReference type="AlphaFoldDB" id="A0A1G8J4B4"/>
<sequence length="54" mass="6130">MNLRTVYMRTLLFCVILILAFAVLHYIFKIGEGASVLLSLAAAFLGEWFYKSKS</sequence>
<keyword evidence="1" id="KW-0472">Membrane</keyword>
<dbReference type="EMBL" id="FNDU01000006">
    <property type="protein sequence ID" value="SDI26138.1"/>
    <property type="molecule type" value="Genomic_DNA"/>
</dbReference>
<keyword evidence="1" id="KW-0812">Transmembrane</keyword>